<protein>
    <recommendedName>
        <fullName evidence="3">DUF2867 domain-containing protein</fullName>
    </recommendedName>
</protein>
<dbReference type="AlphaFoldDB" id="A0A923I366"/>
<proteinExistence type="predicted"/>
<name>A0A923I366_9BURK</name>
<evidence type="ECO:0008006" key="3">
    <source>
        <dbReference type="Google" id="ProtNLM"/>
    </source>
</evidence>
<dbReference type="RefSeq" id="WP_186881095.1">
    <property type="nucleotide sequence ID" value="NZ_JACOGG010000008.1"/>
</dbReference>
<dbReference type="Proteomes" id="UP000612361">
    <property type="component" value="Unassembled WGS sequence"/>
</dbReference>
<keyword evidence="2" id="KW-1185">Reference proteome</keyword>
<evidence type="ECO:0000313" key="1">
    <source>
        <dbReference type="EMBL" id="MBC3935515.1"/>
    </source>
</evidence>
<organism evidence="1 2">
    <name type="scientific">Undibacterium rugosum</name>
    <dbReference type="NCBI Taxonomy" id="2762291"/>
    <lineage>
        <taxon>Bacteria</taxon>
        <taxon>Pseudomonadati</taxon>
        <taxon>Pseudomonadota</taxon>
        <taxon>Betaproteobacteria</taxon>
        <taxon>Burkholderiales</taxon>
        <taxon>Oxalobacteraceae</taxon>
        <taxon>Undibacterium</taxon>
    </lineage>
</organism>
<comment type="caution">
    <text evidence="1">The sequence shown here is derived from an EMBL/GenBank/DDBJ whole genome shotgun (WGS) entry which is preliminary data.</text>
</comment>
<sequence length="177" mass="20407">MQTIHQCPLPDLALSAKYRQSGAYADCYYIDVAQEITLSDYVYAFYTTPLFRIERFLLKWLAKRPSTDHDAKQLALHQTRQFAIWDVEERNARQILLRDAAGRTRSWLMVEALHTPQTHTTRLYFGSVVVPKSRAADGGTSFGFVFHLLSGFHHMYSKALLRAAQTRLSRLRKDVEA</sequence>
<evidence type="ECO:0000313" key="2">
    <source>
        <dbReference type="Proteomes" id="UP000612361"/>
    </source>
</evidence>
<gene>
    <name evidence="1" type="ORF">H8K47_09090</name>
</gene>
<reference evidence="1" key="1">
    <citation type="submission" date="2020-08" db="EMBL/GenBank/DDBJ databases">
        <title>Novel species isolated from subtropical streams in China.</title>
        <authorList>
            <person name="Lu H."/>
        </authorList>
    </citation>
    <scope>NUCLEOTIDE SEQUENCE</scope>
    <source>
        <strain evidence="1">CY7W</strain>
    </source>
</reference>
<dbReference type="EMBL" id="JACOGG010000008">
    <property type="protein sequence ID" value="MBC3935515.1"/>
    <property type="molecule type" value="Genomic_DNA"/>
</dbReference>
<accession>A0A923I366</accession>